<evidence type="ECO:0000313" key="2">
    <source>
        <dbReference type="EMBL" id="KAK1725863.1"/>
    </source>
</evidence>
<gene>
    <name evidence="2" type="ORF">BDZ83DRAFT_617878</name>
</gene>
<keyword evidence="2" id="KW-0687">Ribonucleoprotein</keyword>
<dbReference type="RefSeq" id="XP_060365918.1">
    <property type="nucleotide sequence ID" value="XM_060508049.1"/>
</dbReference>
<sequence length="442" mass="48294">MIPAVLAKKFLDDGPKISGRPHHISLCSRSVEVLPEPKKKTTRRAFNQPVKPAVMAPSKTVAVASKDVTPSIDPEQTLKASKALLAHIKKAAKEKSEESGKKNLLADETEDLASQPIWLTLTTKRHIADSARLKPGKITLPHPLNQDEDATICLITADPQRAYKNIVASEEFPEALRKRITRVVDVAHLKSKFKQYEAQRKLFAEHDVFLADDRIVNRLPKALGKTFYKTTAKRPVPVVISAKPPRGADGKRAKAAPKTPGTVNAGTPQDIAAEIEKAVGAALVSLTPSTNTAIRIGYAGFKPQQVADNVTAVVDALITKWVPEKWANVKSIYVKGQETAALPIWLTDELWLEDKDIVADDSEQAKAMKEKANVGKKRKSIGADDEETETATKPSKKAKKAAKEAAQKALPEGDDENLNKQIAERKEKLKKQKAKAKAAVDN</sequence>
<feature type="region of interest" description="Disordered" evidence="1">
    <location>
        <begin position="367"/>
        <end position="442"/>
    </location>
</feature>
<name>A0AAD8XIB9_GLOAC</name>
<keyword evidence="3" id="KW-1185">Reference proteome</keyword>
<dbReference type="AlphaFoldDB" id="A0AAD8XIB9"/>
<dbReference type="Proteomes" id="UP001244207">
    <property type="component" value="Unassembled WGS sequence"/>
</dbReference>
<dbReference type="CDD" id="cd00403">
    <property type="entry name" value="Ribosomal_L1"/>
    <property type="match status" value="1"/>
</dbReference>
<dbReference type="Gene3D" id="3.40.50.790">
    <property type="match status" value="1"/>
</dbReference>
<organism evidence="2 3">
    <name type="scientific">Glomerella acutata</name>
    <name type="common">Colletotrichum acutatum</name>
    <dbReference type="NCBI Taxonomy" id="27357"/>
    <lineage>
        <taxon>Eukaryota</taxon>
        <taxon>Fungi</taxon>
        <taxon>Dikarya</taxon>
        <taxon>Ascomycota</taxon>
        <taxon>Pezizomycotina</taxon>
        <taxon>Sordariomycetes</taxon>
        <taxon>Hypocreomycetidae</taxon>
        <taxon>Glomerellales</taxon>
        <taxon>Glomerellaceae</taxon>
        <taxon>Colletotrichum</taxon>
        <taxon>Colletotrichum acutatum species complex</taxon>
    </lineage>
</organism>
<dbReference type="GeneID" id="85391948"/>
<feature type="region of interest" description="Disordered" evidence="1">
    <location>
        <begin position="242"/>
        <end position="265"/>
    </location>
</feature>
<dbReference type="SUPFAM" id="SSF56808">
    <property type="entry name" value="Ribosomal protein L1"/>
    <property type="match status" value="1"/>
</dbReference>
<proteinExistence type="predicted"/>
<evidence type="ECO:0000256" key="1">
    <source>
        <dbReference type="SAM" id="MobiDB-lite"/>
    </source>
</evidence>
<dbReference type="GO" id="GO:0005840">
    <property type="term" value="C:ribosome"/>
    <property type="evidence" value="ECO:0007669"/>
    <property type="project" value="UniProtKB-KW"/>
</dbReference>
<dbReference type="EMBL" id="JAHMHS010000037">
    <property type="protein sequence ID" value="KAK1725863.1"/>
    <property type="molecule type" value="Genomic_DNA"/>
</dbReference>
<dbReference type="Pfam" id="PF00687">
    <property type="entry name" value="Ribosomal_L1"/>
    <property type="match status" value="1"/>
</dbReference>
<dbReference type="InterPro" id="IPR028364">
    <property type="entry name" value="Ribosomal_uL1/biogenesis"/>
</dbReference>
<keyword evidence="2" id="KW-0689">Ribosomal protein</keyword>
<dbReference type="InterPro" id="IPR016095">
    <property type="entry name" value="Ribosomal_uL1_3-a/b-sand"/>
</dbReference>
<comment type="caution">
    <text evidence="2">The sequence shown here is derived from an EMBL/GenBank/DDBJ whole genome shotgun (WGS) entry which is preliminary data.</text>
</comment>
<protein>
    <submittedName>
        <fullName evidence="2">Ribosomal protein L1p/L10e family-domain-containing protein</fullName>
    </submittedName>
</protein>
<accession>A0AAD8XIB9</accession>
<dbReference type="InterPro" id="IPR023674">
    <property type="entry name" value="Ribosomal_uL1-like"/>
</dbReference>
<evidence type="ECO:0000313" key="3">
    <source>
        <dbReference type="Proteomes" id="UP001244207"/>
    </source>
</evidence>
<reference evidence="2" key="1">
    <citation type="submission" date="2021-12" db="EMBL/GenBank/DDBJ databases">
        <title>Comparative genomics, transcriptomics and evolutionary studies reveal genomic signatures of adaptation to plant cell wall in hemibiotrophic fungi.</title>
        <authorList>
            <consortium name="DOE Joint Genome Institute"/>
            <person name="Baroncelli R."/>
            <person name="Diaz J.F."/>
            <person name="Benocci T."/>
            <person name="Peng M."/>
            <person name="Battaglia E."/>
            <person name="Haridas S."/>
            <person name="Andreopoulos W."/>
            <person name="Labutti K."/>
            <person name="Pangilinan J."/>
            <person name="Floch G.L."/>
            <person name="Makela M.R."/>
            <person name="Henrissat B."/>
            <person name="Grigoriev I.V."/>
            <person name="Crouch J.A."/>
            <person name="De Vries R.P."/>
            <person name="Sukno S.A."/>
            <person name="Thon M.R."/>
        </authorList>
    </citation>
    <scope>NUCLEOTIDE SEQUENCE</scope>
    <source>
        <strain evidence="2">CBS 112980</strain>
    </source>
</reference>